<dbReference type="PANTHER" id="PTHR43156:SF2">
    <property type="entry name" value="STAGE II SPORULATION PROTEIN E"/>
    <property type="match status" value="1"/>
</dbReference>
<keyword evidence="5" id="KW-1185">Reference proteome</keyword>
<dbReference type="STRING" id="1707952.A6A03_16305"/>
<dbReference type="OrthoDB" id="9763484at2"/>
<comment type="caution">
    <text evidence="4">The sequence shown here is derived from an EMBL/GenBank/DDBJ whole genome shotgun (WGS) entry which is preliminary data.</text>
</comment>
<feature type="region of interest" description="Disordered" evidence="2">
    <location>
        <begin position="34"/>
        <end position="53"/>
    </location>
</feature>
<accession>A0A178M738</accession>
<dbReference type="SUPFAM" id="SSF81606">
    <property type="entry name" value="PP2C-like"/>
    <property type="match status" value="1"/>
</dbReference>
<dbReference type="RefSeq" id="WP_066788989.1">
    <property type="nucleotide sequence ID" value="NZ_LWQS01000064.1"/>
</dbReference>
<reference evidence="4 5" key="1">
    <citation type="submission" date="2016-04" db="EMBL/GenBank/DDBJ databases">
        <title>Chloroflexus islandicus sp. nov., a thermophilic filamentous anoxygenic phototrophic bacterium from geyser Strokkur (Iceland).</title>
        <authorList>
            <person name="Gaisin V.A."/>
            <person name="Kalashnikov A.M."/>
            <person name="Sukhacheva M.V."/>
            <person name="Grouzdev D.S."/>
            <person name="Ivanov T.M."/>
            <person name="Kuznetsov B."/>
            <person name="Gorlenko V.M."/>
        </authorList>
    </citation>
    <scope>NUCLEOTIDE SEQUENCE [LARGE SCALE GENOMIC DNA]</scope>
    <source>
        <strain evidence="5">isl-2</strain>
    </source>
</reference>
<sequence>MAARNGRVLSELVIRRRMWPSLLAHHPRSLITARRSAAPPDPPSPPSPPPPVIDEAAQRRAREIEQELQLARDIQQGLLLEAAPHLPGWEVTAISLPARDLGGDLYDFLPLADGRHGIMIGDVSGKGLPAALRMAVARTVFRHEARRNADPATTLAAVNRGVLSEIPHGMVTMLYLQLEPRSGVICCANAGHTFPLIVTDELRELEVSGLPLGVDHESEYTELSAAIAPGESLLLYTDGLIEAEGPDGQILGFERLAALVMAQPQRKPRALAAALVHEVRSWTNGVLSDDVTMVILRRRLLDLTAEIRSVIADVVGSDRLEPLWDALFAGDIPADAEAWRDLLPRLQAPAQAMLGRGLARELIQQIRLTLDDYREVA</sequence>
<evidence type="ECO:0000313" key="5">
    <source>
        <dbReference type="Proteomes" id="UP000078287"/>
    </source>
</evidence>
<dbReference type="InterPro" id="IPR036457">
    <property type="entry name" value="PPM-type-like_dom_sf"/>
</dbReference>
<feature type="compositionally biased region" description="Pro residues" evidence="2">
    <location>
        <begin position="39"/>
        <end position="52"/>
    </location>
</feature>
<evidence type="ECO:0000313" key="4">
    <source>
        <dbReference type="EMBL" id="OAN44581.1"/>
    </source>
</evidence>
<gene>
    <name evidence="4" type="ORF">A6A03_16305</name>
</gene>
<name>A0A178M738_9CHLR</name>
<dbReference type="InterPro" id="IPR001932">
    <property type="entry name" value="PPM-type_phosphatase-like_dom"/>
</dbReference>
<dbReference type="AlphaFoldDB" id="A0A178M738"/>
<evidence type="ECO:0000256" key="2">
    <source>
        <dbReference type="SAM" id="MobiDB-lite"/>
    </source>
</evidence>
<keyword evidence="1" id="KW-0378">Hydrolase</keyword>
<feature type="domain" description="PPM-type phosphatase" evidence="3">
    <location>
        <begin position="86"/>
        <end position="298"/>
    </location>
</feature>
<protein>
    <submittedName>
        <fullName evidence="4">Stage II sporulation protein E</fullName>
    </submittedName>
</protein>
<evidence type="ECO:0000256" key="1">
    <source>
        <dbReference type="ARBA" id="ARBA00022801"/>
    </source>
</evidence>
<dbReference type="Gene3D" id="3.60.40.10">
    <property type="entry name" value="PPM-type phosphatase domain"/>
    <property type="match status" value="1"/>
</dbReference>
<dbReference type="Pfam" id="PF07228">
    <property type="entry name" value="SpoIIE"/>
    <property type="match status" value="1"/>
</dbReference>
<dbReference type="InterPro" id="IPR052016">
    <property type="entry name" value="Bact_Sigma-Reg"/>
</dbReference>
<proteinExistence type="predicted"/>
<dbReference type="Proteomes" id="UP000078287">
    <property type="component" value="Unassembled WGS sequence"/>
</dbReference>
<dbReference type="GO" id="GO:0016791">
    <property type="term" value="F:phosphatase activity"/>
    <property type="evidence" value="ECO:0007669"/>
    <property type="project" value="TreeGrafter"/>
</dbReference>
<dbReference type="PANTHER" id="PTHR43156">
    <property type="entry name" value="STAGE II SPORULATION PROTEIN E-RELATED"/>
    <property type="match status" value="1"/>
</dbReference>
<dbReference type="EMBL" id="LWQS01000064">
    <property type="protein sequence ID" value="OAN44581.1"/>
    <property type="molecule type" value="Genomic_DNA"/>
</dbReference>
<dbReference type="SMART" id="SM00331">
    <property type="entry name" value="PP2C_SIG"/>
    <property type="match status" value="1"/>
</dbReference>
<organism evidence="4 5">
    <name type="scientific">Chloroflexus islandicus</name>
    <dbReference type="NCBI Taxonomy" id="1707952"/>
    <lineage>
        <taxon>Bacteria</taxon>
        <taxon>Bacillati</taxon>
        <taxon>Chloroflexota</taxon>
        <taxon>Chloroflexia</taxon>
        <taxon>Chloroflexales</taxon>
        <taxon>Chloroflexineae</taxon>
        <taxon>Chloroflexaceae</taxon>
        <taxon>Chloroflexus</taxon>
    </lineage>
</organism>
<evidence type="ECO:0000259" key="3">
    <source>
        <dbReference type="SMART" id="SM00331"/>
    </source>
</evidence>